<feature type="region of interest" description="Disordered" evidence="1">
    <location>
        <begin position="95"/>
        <end position="115"/>
    </location>
</feature>
<dbReference type="Proteomes" id="UP001432027">
    <property type="component" value="Unassembled WGS sequence"/>
</dbReference>
<dbReference type="EMBL" id="BTSX01000006">
    <property type="protein sequence ID" value="GMT06692.1"/>
    <property type="molecule type" value="Genomic_DNA"/>
</dbReference>
<reference evidence="2" key="1">
    <citation type="submission" date="2023-10" db="EMBL/GenBank/DDBJ databases">
        <title>Genome assembly of Pristionchus species.</title>
        <authorList>
            <person name="Yoshida K."/>
            <person name="Sommer R.J."/>
        </authorList>
    </citation>
    <scope>NUCLEOTIDE SEQUENCE</scope>
    <source>
        <strain evidence="2">RS0144</strain>
    </source>
</reference>
<feature type="compositionally biased region" description="Low complexity" evidence="1">
    <location>
        <begin position="103"/>
        <end position="115"/>
    </location>
</feature>
<comment type="caution">
    <text evidence="2">The sequence shown here is derived from an EMBL/GenBank/DDBJ whole genome shotgun (WGS) entry which is preliminary data.</text>
</comment>
<evidence type="ECO:0000313" key="3">
    <source>
        <dbReference type="Proteomes" id="UP001432027"/>
    </source>
</evidence>
<sequence>VSSFHHRRWRDVVAPIVDVASKRGQEPTRPDQTTDLLVLFSKCTSDDAPEPVIVFRFHLSSLPCYAAILRLSSGIRNRHAVDEIADCITAPLQLLPPPPGVPDAPDASDASDDTATPSHDWFTHLHLSLI</sequence>
<name>A0AAV5UJ92_9BILA</name>
<dbReference type="AlphaFoldDB" id="A0AAV5UJ92"/>
<keyword evidence="3" id="KW-1185">Reference proteome</keyword>
<feature type="non-terminal residue" evidence="2">
    <location>
        <position position="1"/>
    </location>
</feature>
<accession>A0AAV5UJ92</accession>
<evidence type="ECO:0000313" key="2">
    <source>
        <dbReference type="EMBL" id="GMT06692.1"/>
    </source>
</evidence>
<gene>
    <name evidence="2" type="ORF">PENTCL1PPCAC_28866</name>
</gene>
<proteinExistence type="predicted"/>
<organism evidence="2 3">
    <name type="scientific">Pristionchus entomophagus</name>
    <dbReference type="NCBI Taxonomy" id="358040"/>
    <lineage>
        <taxon>Eukaryota</taxon>
        <taxon>Metazoa</taxon>
        <taxon>Ecdysozoa</taxon>
        <taxon>Nematoda</taxon>
        <taxon>Chromadorea</taxon>
        <taxon>Rhabditida</taxon>
        <taxon>Rhabditina</taxon>
        <taxon>Diplogasteromorpha</taxon>
        <taxon>Diplogasteroidea</taxon>
        <taxon>Neodiplogasteridae</taxon>
        <taxon>Pristionchus</taxon>
    </lineage>
</organism>
<protein>
    <submittedName>
        <fullName evidence="2">Uncharacterized protein</fullName>
    </submittedName>
</protein>
<evidence type="ECO:0000256" key="1">
    <source>
        <dbReference type="SAM" id="MobiDB-lite"/>
    </source>
</evidence>